<evidence type="ECO:0000259" key="2">
    <source>
        <dbReference type="Pfam" id="PF18662"/>
    </source>
</evidence>
<evidence type="ECO:0000259" key="1">
    <source>
        <dbReference type="Pfam" id="PF06048"/>
    </source>
</evidence>
<dbReference type="STRING" id="762845.BCR26_04310"/>
<gene>
    <name evidence="3" type="ORF">BCR26_04310</name>
</gene>
<dbReference type="InterPro" id="IPR009270">
    <property type="entry name" value="DUF927"/>
</dbReference>
<protein>
    <recommendedName>
        <fullName evidence="5">DUF927 domain-containing protein</fullName>
    </recommendedName>
</protein>
<dbReference type="Pfam" id="PF18662">
    <property type="entry name" value="HTH_56"/>
    <property type="match status" value="1"/>
</dbReference>
<evidence type="ECO:0008006" key="5">
    <source>
        <dbReference type="Google" id="ProtNLM"/>
    </source>
</evidence>
<proteinExistence type="predicted"/>
<feature type="domain" description="Cch helix turn helix" evidence="2">
    <location>
        <begin position="791"/>
        <end position="884"/>
    </location>
</feature>
<dbReference type="EMBL" id="MIEK01000045">
    <property type="protein sequence ID" value="OEH81475.1"/>
    <property type="molecule type" value="Genomic_DNA"/>
</dbReference>
<accession>A0A1E5KUA7</accession>
<dbReference type="SUPFAM" id="SSF52540">
    <property type="entry name" value="P-loop containing nucleoside triphosphate hydrolases"/>
    <property type="match status" value="1"/>
</dbReference>
<dbReference type="AlphaFoldDB" id="A0A1E5KUA7"/>
<dbReference type="InterPro" id="IPR040538">
    <property type="entry name" value="Cch_HTH"/>
</dbReference>
<reference evidence="3 4" key="1">
    <citation type="submission" date="2016-09" db="EMBL/GenBank/DDBJ databases">
        <authorList>
            <person name="Capua I."/>
            <person name="De Benedictis P."/>
            <person name="Joannis T."/>
            <person name="Lombin L.H."/>
            <person name="Cattoli G."/>
        </authorList>
    </citation>
    <scope>NUCLEOTIDE SEQUENCE [LARGE SCALE GENOMIC DNA]</scope>
    <source>
        <strain evidence="3 4">LMG 25899</strain>
    </source>
</reference>
<evidence type="ECO:0000313" key="4">
    <source>
        <dbReference type="Proteomes" id="UP000095256"/>
    </source>
</evidence>
<sequence>MTSIKFQEKTVREHLSILNNFGIPSVEIRALPSQNTNKKICSKIFLTSDPEKVVGFISQKKLEFGTVYTTFNEFDPEGINKGESLRDSQITNVRFFYIDLDPKRAANTSSTDKEKELVYQLKDKIVDYLAEAGVKAIIQFDSGNGYGLFLPVQRGITSEVKELHKSFLKVLHKRFSNNNVHVDTSVYNPARIAKLLGTPAIKGGNSEERPHRLSELLSVPSEVEDTPLSVFERIVEENQLMEIKKPAKQKKQKDYVVADARKWLNHYKLDFQETEGDTEGVTLLIFSSCPIRQHKNNQSGACLSVTKNNRIRFQCKHASDQHATITDFVKRYPIPNSARIVNRFSEEPVTKKALADGHIFNYGVYELSNKGVTFLSQEGKKVKIADPFFISETTIIKETHDVYYELHFQFDGHWAEPQRISAAVLQYSRFKGLVSKGLSFNPKHEMEAIDYILMQRKTASKVYAHQSVGWVLEEQTPVYLLDESYSKQVLSKPSVIAAESPYDFSSKGEGKAFQQLLKNCDYSLGLSLAVAIGFTSFVFGHAKIAGTKEMTNFLISLTGLSGSGKTTMLYLIASFYGNPRTLIRTMNATSNAIIKLAADNNGVPLILDELGTTAIQDLTAIFYQLSSGQERLRLNTSMELRAQQTFSTVPLVSSEKRMKSLVGEQGGLYARYVELLDIQWTSTAKEADAIKQYATQNYGHVTKQLLNRLNETSEDFILQSLEEAITCLKEKVNDEHLDERILTNFAVIYTAGRVSNQLLDLGFSMDELESKLLEMYQDTVQEKKNAAIDYYSKTVEIILKNANHYMDAKNTAQKPSGTIWGKVSITADTIKVNTFSSVMEEQLKRAFNTNDISYIIKNLIKNGHIKAEQGRLTKRVRINKQSQTTIELILPLKYKDYFRLNANYLSAGVESSYFAEKNLVADNLNLDKED</sequence>
<dbReference type="RefSeq" id="WP_069699530.1">
    <property type="nucleotide sequence ID" value="NZ_JAGGMA010000013.1"/>
</dbReference>
<dbReference type="Proteomes" id="UP000095256">
    <property type="component" value="Unassembled WGS sequence"/>
</dbReference>
<name>A0A1E5KUA7_9ENTE</name>
<evidence type="ECO:0000313" key="3">
    <source>
        <dbReference type="EMBL" id="OEH81475.1"/>
    </source>
</evidence>
<comment type="caution">
    <text evidence="3">The sequence shown here is derived from an EMBL/GenBank/DDBJ whole genome shotgun (WGS) entry which is preliminary data.</text>
</comment>
<organism evidence="3 4">
    <name type="scientific">Enterococcus rivorum</name>
    <dbReference type="NCBI Taxonomy" id="762845"/>
    <lineage>
        <taxon>Bacteria</taxon>
        <taxon>Bacillati</taxon>
        <taxon>Bacillota</taxon>
        <taxon>Bacilli</taxon>
        <taxon>Lactobacillales</taxon>
        <taxon>Enterococcaceae</taxon>
        <taxon>Enterococcus</taxon>
    </lineage>
</organism>
<dbReference type="Pfam" id="PF06048">
    <property type="entry name" value="DUF927"/>
    <property type="match status" value="1"/>
</dbReference>
<keyword evidence="4" id="KW-1185">Reference proteome</keyword>
<dbReference type="OrthoDB" id="266913at2"/>
<dbReference type="InterPro" id="IPR027417">
    <property type="entry name" value="P-loop_NTPase"/>
</dbReference>
<feature type="domain" description="DUF927" evidence="1">
    <location>
        <begin position="365"/>
        <end position="643"/>
    </location>
</feature>